<proteinExistence type="predicted"/>
<dbReference type="RefSeq" id="XP_008100755.1">
    <property type="nucleotide sequence ID" value="XM_008102564.1"/>
</dbReference>
<keyword evidence="3" id="KW-1185">Reference proteome</keyword>
<evidence type="ECO:0008006" key="4">
    <source>
        <dbReference type="Google" id="ProtNLM"/>
    </source>
</evidence>
<dbReference type="STRING" id="645133.E3R0U7"/>
<evidence type="ECO:0000313" key="2">
    <source>
        <dbReference type="EMBL" id="EFQ36735.1"/>
    </source>
</evidence>
<dbReference type="VEuPathDB" id="FungiDB:GLRG_11842"/>
<gene>
    <name evidence="2" type="ORF">GLRG_11842</name>
</gene>
<organism evidence="3">
    <name type="scientific">Colletotrichum graminicola (strain M1.001 / M2 / FGSC 10212)</name>
    <name type="common">Maize anthracnose fungus</name>
    <name type="synonym">Glomerella graminicola</name>
    <dbReference type="NCBI Taxonomy" id="645133"/>
    <lineage>
        <taxon>Eukaryota</taxon>
        <taxon>Fungi</taxon>
        <taxon>Dikarya</taxon>
        <taxon>Ascomycota</taxon>
        <taxon>Pezizomycotina</taxon>
        <taxon>Sordariomycetes</taxon>
        <taxon>Hypocreomycetidae</taxon>
        <taxon>Glomerellales</taxon>
        <taxon>Glomerellaceae</taxon>
        <taxon>Colletotrichum</taxon>
        <taxon>Colletotrichum graminicola species complex</taxon>
    </lineage>
</organism>
<dbReference type="Proteomes" id="UP000008782">
    <property type="component" value="Unassembled WGS sequence"/>
</dbReference>
<dbReference type="HOGENOM" id="CLU_002055_1_2_1"/>
<feature type="chain" id="PRO_5003180126" description="RNase H type-1 domain-containing protein" evidence="1">
    <location>
        <begin position="21"/>
        <end position="250"/>
    </location>
</feature>
<evidence type="ECO:0000313" key="3">
    <source>
        <dbReference type="Proteomes" id="UP000008782"/>
    </source>
</evidence>
<dbReference type="AlphaFoldDB" id="E3R0U7"/>
<dbReference type="EMBL" id="GG697494">
    <property type="protein sequence ID" value="EFQ36735.1"/>
    <property type="molecule type" value="Genomic_DNA"/>
</dbReference>
<name>E3R0U7_COLGM</name>
<feature type="signal peptide" evidence="1">
    <location>
        <begin position="1"/>
        <end position="20"/>
    </location>
</feature>
<dbReference type="OrthoDB" id="5150797at2759"/>
<accession>E3R0U7</accession>
<keyword evidence="1" id="KW-0732">Signal</keyword>
<sequence>MKNLKRGLCFLLLNLKTVKLFVFVDGLFANNADLTSQLGFIVILVNKESNNHTTTGKTPDDTGMFTVTENIIHFSSTKCKRVTWSVLASKIYAMVAGADIAHAIGTTLALITERLAIPLIPTVICTDSYSLYKCLVKLSTTKEKQLMIDIMALRQSYERREIHEIRWIHSSDNPADSFTKSSPNSTLEALVSDGKVKIRMNGWVLLTGVFTLFDGAFYHKRKLSVLRYQSPGDIGRYADVSAAEARMFRR</sequence>
<protein>
    <recommendedName>
        <fullName evidence="4">RNase H type-1 domain-containing protein</fullName>
    </recommendedName>
</protein>
<reference evidence="3" key="1">
    <citation type="journal article" date="2012" name="Nat. Genet.">
        <title>Lifestyle transitions in plant pathogenic Colletotrichum fungi deciphered by genome and transcriptome analyses.</title>
        <authorList>
            <person name="O'Connell R.J."/>
            <person name="Thon M.R."/>
            <person name="Hacquard S."/>
            <person name="Amyotte S.G."/>
            <person name="Kleemann J."/>
            <person name="Torres M.F."/>
            <person name="Damm U."/>
            <person name="Buiate E.A."/>
            <person name="Epstein L."/>
            <person name="Alkan N."/>
            <person name="Altmueller J."/>
            <person name="Alvarado-Balderrama L."/>
            <person name="Bauser C.A."/>
            <person name="Becker C."/>
            <person name="Birren B.W."/>
            <person name="Chen Z."/>
            <person name="Choi J."/>
            <person name="Crouch J.A."/>
            <person name="Duvick J.P."/>
            <person name="Farman M.A."/>
            <person name="Gan P."/>
            <person name="Heiman D."/>
            <person name="Henrissat B."/>
            <person name="Howard R.J."/>
            <person name="Kabbage M."/>
            <person name="Koch C."/>
            <person name="Kracher B."/>
            <person name="Kubo Y."/>
            <person name="Law A.D."/>
            <person name="Lebrun M.-H."/>
            <person name="Lee Y.-H."/>
            <person name="Miyara I."/>
            <person name="Moore N."/>
            <person name="Neumann U."/>
            <person name="Nordstroem K."/>
            <person name="Panaccione D.G."/>
            <person name="Panstruga R."/>
            <person name="Place M."/>
            <person name="Proctor R.H."/>
            <person name="Prusky D."/>
            <person name="Rech G."/>
            <person name="Reinhardt R."/>
            <person name="Rollins J.A."/>
            <person name="Rounsley S."/>
            <person name="Schardl C.L."/>
            <person name="Schwartz D.C."/>
            <person name="Shenoy N."/>
            <person name="Shirasu K."/>
            <person name="Sikhakolli U.R."/>
            <person name="Stueber K."/>
            <person name="Sukno S.A."/>
            <person name="Sweigard J.A."/>
            <person name="Takano Y."/>
            <person name="Takahara H."/>
            <person name="Trail F."/>
            <person name="van der Does H.C."/>
            <person name="Voll L.M."/>
            <person name="Will I."/>
            <person name="Young S."/>
            <person name="Zeng Q."/>
            <person name="Zhang J."/>
            <person name="Zhou S."/>
            <person name="Dickman M.B."/>
            <person name="Schulze-Lefert P."/>
            <person name="Ver Loren van Themaat E."/>
            <person name="Ma L.-J."/>
            <person name="Vaillancourt L.J."/>
        </authorList>
    </citation>
    <scope>NUCLEOTIDE SEQUENCE [LARGE SCALE GENOMIC DNA]</scope>
    <source>
        <strain evidence="3">M1.001 / M2 / FGSC 10212</strain>
    </source>
</reference>
<dbReference type="eggNOG" id="KOG0017">
    <property type="taxonomic scope" value="Eukaryota"/>
</dbReference>
<dbReference type="GeneID" id="24417205"/>
<evidence type="ECO:0000256" key="1">
    <source>
        <dbReference type="SAM" id="SignalP"/>
    </source>
</evidence>